<gene>
    <name evidence="5" type="ORF">GCM10023322_79430</name>
</gene>
<evidence type="ECO:0000256" key="3">
    <source>
        <dbReference type="ARBA" id="ARBA00023121"/>
    </source>
</evidence>
<dbReference type="Pfam" id="PF05719">
    <property type="entry name" value="GPP34"/>
    <property type="match status" value="1"/>
</dbReference>
<evidence type="ECO:0000256" key="1">
    <source>
        <dbReference type="ARBA" id="ARBA00004255"/>
    </source>
</evidence>
<comment type="subcellular location">
    <subcellularLocation>
        <location evidence="1">Golgi apparatus membrane</location>
        <topology evidence="1">Peripheral membrane protein</topology>
        <orientation evidence="1">Cytoplasmic side</orientation>
    </subcellularLocation>
</comment>
<protein>
    <recommendedName>
        <fullName evidence="7">Golgi phosphoprotein 3 (GPP34)</fullName>
    </recommendedName>
</protein>
<accession>A0ABP9STC2</accession>
<keyword evidence="3" id="KW-0446">Lipid-binding</keyword>
<comment type="caution">
    <text evidence="5">The sequence shown here is derived from an EMBL/GenBank/DDBJ whole genome shotgun (WGS) entry which is preliminary data.</text>
</comment>
<evidence type="ECO:0008006" key="7">
    <source>
        <dbReference type="Google" id="ProtNLM"/>
    </source>
</evidence>
<evidence type="ECO:0000313" key="6">
    <source>
        <dbReference type="Proteomes" id="UP001501570"/>
    </source>
</evidence>
<organism evidence="5 6">
    <name type="scientific">Rugosimonospora acidiphila</name>
    <dbReference type="NCBI Taxonomy" id="556531"/>
    <lineage>
        <taxon>Bacteria</taxon>
        <taxon>Bacillati</taxon>
        <taxon>Actinomycetota</taxon>
        <taxon>Actinomycetes</taxon>
        <taxon>Micromonosporales</taxon>
        <taxon>Micromonosporaceae</taxon>
        <taxon>Rugosimonospora</taxon>
    </lineage>
</organism>
<dbReference type="EMBL" id="BAABJQ010000045">
    <property type="protein sequence ID" value="GAA5200787.1"/>
    <property type="molecule type" value="Genomic_DNA"/>
</dbReference>
<keyword evidence="4" id="KW-0472">Membrane</keyword>
<evidence type="ECO:0000256" key="2">
    <source>
        <dbReference type="ARBA" id="ARBA00023034"/>
    </source>
</evidence>
<name>A0ABP9STC2_9ACTN</name>
<reference evidence="6" key="1">
    <citation type="journal article" date="2019" name="Int. J. Syst. Evol. Microbiol.">
        <title>The Global Catalogue of Microorganisms (GCM) 10K type strain sequencing project: providing services to taxonomists for standard genome sequencing and annotation.</title>
        <authorList>
            <consortium name="The Broad Institute Genomics Platform"/>
            <consortium name="The Broad Institute Genome Sequencing Center for Infectious Disease"/>
            <person name="Wu L."/>
            <person name="Ma J."/>
        </authorList>
    </citation>
    <scope>NUCLEOTIDE SEQUENCE [LARGE SCALE GENOMIC DNA]</scope>
    <source>
        <strain evidence="6">JCM 18304</strain>
    </source>
</reference>
<proteinExistence type="predicted"/>
<evidence type="ECO:0000256" key="4">
    <source>
        <dbReference type="ARBA" id="ARBA00023136"/>
    </source>
</evidence>
<dbReference type="InterPro" id="IPR038261">
    <property type="entry name" value="GPP34-like_sf"/>
</dbReference>
<dbReference type="Proteomes" id="UP001501570">
    <property type="component" value="Unassembled WGS sequence"/>
</dbReference>
<keyword evidence="2" id="KW-0333">Golgi apparatus</keyword>
<evidence type="ECO:0000313" key="5">
    <source>
        <dbReference type="EMBL" id="GAA5200787.1"/>
    </source>
</evidence>
<sequence length="256" mass="27846">MATSRGGSLRRSEADLLQRFKPAQQAAVRFAEVPSMVWVNDVRGWPPRLWLADDFWLIAHHDSTGRPRLGPVALQLGAAGALLGELVLSKRIVVAGGQVRVVAPAVPSDAVACRIVDQLLTEPEHELRTWLRHLSHDADRTVAARLVRAGLVVKGGDRRLFRTAAAYRPVDSSYAFWRSVRLKHLLADGRGQPDWSDVLLAGLIHAAGLFRAVLWEDAPAATVHLRSCLARADPSVRELIAQVGTLVGDAVLAARG</sequence>
<dbReference type="InterPro" id="IPR008628">
    <property type="entry name" value="GPP34-like"/>
</dbReference>
<keyword evidence="6" id="KW-1185">Reference proteome</keyword>
<dbReference type="Gene3D" id="1.10.3630.10">
    <property type="entry name" value="yeast vps74-n-term truncation variant domain like"/>
    <property type="match status" value="1"/>
</dbReference>